<feature type="transmembrane region" description="Helical" evidence="12">
    <location>
        <begin position="31"/>
        <end position="47"/>
    </location>
</feature>
<evidence type="ECO:0000256" key="10">
    <source>
        <dbReference type="ARBA" id="ARBA00023136"/>
    </source>
</evidence>
<dbReference type="PANTHER" id="PTHR45927:SF11">
    <property type="entry name" value="LYSM DOMAIN RECEPTOR-LIKE KINASE 4"/>
    <property type="match status" value="1"/>
</dbReference>
<keyword evidence="4" id="KW-1003">Cell membrane</keyword>
<dbReference type="FunFam" id="1.10.510.10:FF:000468">
    <property type="entry name" value="PTI1-like tyrosine-protein kinase 3"/>
    <property type="match status" value="1"/>
</dbReference>
<comment type="subcellular location">
    <subcellularLocation>
        <location evidence="2">Cell membrane</location>
        <topology evidence="2">Single-pass membrane protein</topology>
    </subcellularLocation>
    <subcellularLocation>
        <location evidence="1">Membrane</location>
        <topology evidence="1">Multi-pass membrane protein</topology>
    </subcellularLocation>
</comment>
<dbReference type="InterPro" id="IPR008892">
    <property type="entry name" value="COR413"/>
</dbReference>
<keyword evidence="10 12" id="KW-0472">Membrane</keyword>
<dbReference type="Gene3D" id="1.10.510.10">
    <property type="entry name" value="Transferase(Phosphotransferase) domain 1"/>
    <property type="match status" value="1"/>
</dbReference>
<evidence type="ECO:0000256" key="11">
    <source>
        <dbReference type="ARBA" id="ARBA00023157"/>
    </source>
</evidence>
<proteinExistence type="inferred from homology"/>
<dbReference type="Proteomes" id="UP001187192">
    <property type="component" value="Unassembled WGS sequence"/>
</dbReference>
<dbReference type="Pfam" id="PF00069">
    <property type="entry name" value="Pkinase"/>
    <property type="match status" value="1"/>
</dbReference>
<keyword evidence="11" id="KW-1015">Disulfide bond</keyword>
<keyword evidence="7" id="KW-0547">Nucleotide-binding</keyword>
<evidence type="ECO:0000256" key="1">
    <source>
        <dbReference type="ARBA" id="ARBA00004141"/>
    </source>
</evidence>
<dbReference type="InterPro" id="IPR008271">
    <property type="entry name" value="Ser/Thr_kinase_AS"/>
</dbReference>
<evidence type="ECO:0000256" key="2">
    <source>
        <dbReference type="ARBA" id="ARBA00004162"/>
    </source>
</evidence>
<dbReference type="GO" id="GO:0004672">
    <property type="term" value="F:protein kinase activity"/>
    <property type="evidence" value="ECO:0007669"/>
    <property type="project" value="InterPro"/>
</dbReference>
<dbReference type="Pfam" id="PF23446">
    <property type="entry name" value="LysM1_NFP_LYK"/>
    <property type="match status" value="1"/>
</dbReference>
<dbReference type="SUPFAM" id="SSF56112">
    <property type="entry name" value="Protein kinase-like (PK-like)"/>
    <property type="match status" value="1"/>
</dbReference>
<dbReference type="PROSITE" id="PS50011">
    <property type="entry name" value="PROTEIN_KINASE_DOM"/>
    <property type="match status" value="1"/>
</dbReference>
<keyword evidence="9 12" id="KW-1133">Transmembrane helix</keyword>
<keyword evidence="15" id="KW-1185">Reference proteome</keyword>
<dbReference type="GO" id="GO:0051707">
    <property type="term" value="P:response to other organism"/>
    <property type="evidence" value="ECO:0007669"/>
    <property type="project" value="UniProtKB-ARBA"/>
</dbReference>
<feature type="transmembrane region" description="Helical" evidence="12">
    <location>
        <begin position="59"/>
        <end position="78"/>
    </location>
</feature>
<dbReference type="InterPro" id="IPR052611">
    <property type="entry name" value="Plant_RLK_LysM"/>
</dbReference>
<feature type="domain" description="Protein kinase" evidence="13">
    <location>
        <begin position="287"/>
        <end position="539"/>
    </location>
</feature>
<gene>
    <name evidence="14" type="ORF">TIFTF001_045842</name>
</gene>
<organism evidence="14 15">
    <name type="scientific">Ficus carica</name>
    <name type="common">Common fig</name>
    <dbReference type="NCBI Taxonomy" id="3494"/>
    <lineage>
        <taxon>Eukaryota</taxon>
        <taxon>Viridiplantae</taxon>
        <taxon>Streptophyta</taxon>
        <taxon>Embryophyta</taxon>
        <taxon>Tracheophyta</taxon>
        <taxon>Spermatophyta</taxon>
        <taxon>Magnoliopsida</taxon>
        <taxon>eudicotyledons</taxon>
        <taxon>Gunneridae</taxon>
        <taxon>Pentapetalae</taxon>
        <taxon>rosids</taxon>
        <taxon>fabids</taxon>
        <taxon>Rosales</taxon>
        <taxon>Moraceae</taxon>
        <taxon>Ficeae</taxon>
        <taxon>Ficus</taxon>
    </lineage>
</organism>
<evidence type="ECO:0000256" key="8">
    <source>
        <dbReference type="ARBA" id="ARBA00022840"/>
    </source>
</evidence>
<comment type="similarity">
    <text evidence="3">Belongs to the Cold-regulated 413 protein family.</text>
</comment>
<dbReference type="EMBL" id="BTGU01004247">
    <property type="protein sequence ID" value="GMN24203.1"/>
    <property type="molecule type" value="Genomic_DNA"/>
</dbReference>
<sequence length="539" mass="59920">MGFTEFVSESIGNYAEGEAESGFSAAAKSRAAFEWGGTVFALLLLLLNRAGPHRSSMQTNLLVFFLFTSFPNFIFNIVRGSFGSWLSIFAVLAHLFSPDNFPVSRFVLFVVMPDRIAKGLRDTSAGCIFCITIGVLLMCHQVQEKICDLKLLVLDVFFWSQPVLSIGLMFPSKTPKHDSRRLLKVCVVVPLVELLYFDGLLDSNFHDEMNVLLLELVLLDQEDKVNQRIHFSRLFENNLHYAFSPPDLPSKMGFPSAKVVFVFCFFASTIAQQPCVRETTTDCPNKHNESSALGYFCNGVNRSCRTYLTFRAIPPYNNITAISNLLAANPSEISKIKSVLESATLDTNKLMIHISVLLITPSKASQPAKLLGTKEYASNGPLSNWIFSDNNDGKSLTWTQRIQIALDVAKGLAYLHSFTNPSYVHKDIKSSNILLDSDFRAKITNFGLAKSTQVQEGQFSLTEHIVGSVGYLAPEYLEIGLVSTKLDVCAFGVLLLEMLTGKDVSVLYIEENRHLTDTLNSVIVFDMICFTSTALSNLH</sequence>
<dbReference type="InterPro" id="IPR056561">
    <property type="entry name" value="NFP_LYK_LysM1"/>
</dbReference>
<evidence type="ECO:0000256" key="4">
    <source>
        <dbReference type="ARBA" id="ARBA00022475"/>
    </source>
</evidence>
<keyword evidence="5 12" id="KW-0812">Transmembrane</keyword>
<dbReference type="PANTHER" id="PTHR45927">
    <property type="entry name" value="LYSM-DOMAIN RECEPTOR-LIKE KINASE-RELATED"/>
    <property type="match status" value="1"/>
</dbReference>
<evidence type="ECO:0000256" key="3">
    <source>
        <dbReference type="ARBA" id="ARBA00005852"/>
    </source>
</evidence>
<dbReference type="InterPro" id="IPR000719">
    <property type="entry name" value="Prot_kinase_dom"/>
</dbReference>
<reference evidence="14" key="1">
    <citation type="submission" date="2023-07" db="EMBL/GenBank/DDBJ databases">
        <title>draft genome sequence of fig (Ficus carica).</title>
        <authorList>
            <person name="Takahashi T."/>
            <person name="Nishimura K."/>
        </authorList>
    </citation>
    <scope>NUCLEOTIDE SEQUENCE</scope>
</reference>
<evidence type="ECO:0000256" key="5">
    <source>
        <dbReference type="ARBA" id="ARBA00022692"/>
    </source>
</evidence>
<protein>
    <recommendedName>
        <fullName evidence="13">Protein kinase domain-containing protein</fullName>
    </recommendedName>
</protein>
<dbReference type="Pfam" id="PF05562">
    <property type="entry name" value="WCOR413"/>
    <property type="match status" value="1"/>
</dbReference>
<evidence type="ECO:0000256" key="9">
    <source>
        <dbReference type="ARBA" id="ARBA00022989"/>
    </source>
</evidence>
<comment type="caution">
    <text evidence="14">The sequence shown here is derived from an EMBL/GenBank/DDBJ whole genome shotgun (WGS) entry which is preliminary data.</text>
</comment>
<keyword evidence="8" id="KW-0067">ATP-binding</keyword>
<evidence type="ECO:0000259" key="13">
    <source>
        <dbReference type="PROSITE" id="PS50011"/>
    </source>
</evidence>
<evidence type="ECO:0000313" key="14">
    <source>
        <dbReference type="EMBL" id="GMN24203.1"/>
    </source>
</evidence>
<name>A0AA88CK00_FICCA</name>
<accession>A0AA88CK00</accession>
<evidence type="ECO:0000313" key="15">
    <source>
        <dbReference type="Proteomes" id="UP001187192"/>
    </source>
</evidence>
<evidence type="ECO:0000256" key="7">
    <source>
        <dbReference type="ARBA" id="ARBA00022741"/>
    </source>
</evidence>
<evidence type="ECO:0000256" key="12">
    <source>
        <dbReference type="SAM" id="Phobius"/>
    </source>
</evidence>
<dbReference type="GO" id="GO:0005524">
    <property type="term" value="F:ATP binding"/>
    <property type="evidence" value="ECO:0007669"/>
    <property type="project" value="UniProtKB-KW"/>
</dbReference>
<evidence type="ECO:0000256" key="6">
    <source>
        <dbReference type="ARBA" id="ARBA00022729"/>
    </source>
</evidence>
<dbReference type="SMART" id="SM00220">
    <property type="entry name" value="S_TKc"/>
    <property type="match status" value="1"/>
</dbReference>
<dbReference type="AlphaFoldDB" id="A0AA88CK00"/>
<keyword evidence="6" id="KW-0732">Signal</keyword>
<dbReference type="PROSITE" id="PS00108">
    <property type="entry name" value="PROTEIN_KINASE_ST"/>
    <property type="match status" value="1"/>
</dbReference>
<dbReference type="GO" id="GO:0005886">
    <property type="term" value="C:plasma membrane"/>
    <property type="evidence" value="ECO:0007669"/>
    <property type="project" value="UniProtKB-SubCell"/>
</dbReference>
<dbReference type="InterPro" id="IPR011009">
    <property type="entry name" value="Kinase-like_dom_sf"/>
</dbReference>